<dbReference type="InterPro" id="IPR016047">
    <property type="entry name" value="M23ase_b-sheet_dom"/>
</dbReference>
<proteinExistence type="predicted"/>
<dbReference type="Gene3D" id="2.70.70.10">
    <property type="entry name" value="Glucose Permease (Domain IIA)"/>
    <property type="match status" value="1"/>
</dbReference>
<accession>A0ABN2YWU6</accession>
<feature type="chain" id="PRO_5045429630" evidence="2">
    <location>
        <begin position="20"/>
        <end position="201"/>
    </location>
</feature>
<evidence type="ECO:0000256" key="2">
    <source>
        <dbReference type="SAM" id="SignalP"/>
    </source>
</evidence>
<dbReference type="InterPro" id="IPR050570">
    <property type="entry name" value="Cell_wall_metabolism_enzyme"/>
</dbReference>
<keyword evidence="1 2" id="KW-0732">Signal</keyword>
<dbReference type="CDD" id="cd12797">
    <property type="entry name" value="M23_peptidase"/>
    <property type="match status" value="1"/>
</dbReference>
<reference evidence="4 5" key="1">
    <citation type="journal article" date="2019" name="Int. J. Syst. Evol. Microbiol.">
        <title>The Global Catalogue of Microorganisms (GCM) 10K type strain sequencing project: providing services to taxonomists for standard genome sequencing and annotation.</title>
        <authorList>
            <consortium name="The Broad Institute Genomics Platform"/>
            <consortium name="The Broad Institute Genome Sequencing Center for Infectious Disease"/>
            <person name="Wu L."/>
            <person name="Ma J."/>
        </authorList>
    </citation>
    <scope>NUCLEOTIDE SEQUENCE [LARGE SCALE GENOMIC DNA]</scope>
    <source>
        <strain evidence="4 5">JCM 15921</strain>
    </source>
</reference>
<feature type="signal peptide" evidence="2">
    <location>
        <begin position="1"/>
        <end position="19"/>
    </location>
</feature>
<evidence type="ECO:0000259" key="3">
    <source>
        <dbReference type="Pfam" id="PF01551"/>
    </source>
</evidence>
<feature type="domain" description="M23ase beta-sheet core" evidence="3">
    <location>
        <begin position="86"/>
        <end position="180"/>
    </location>
</feature>
<evidence type="ECO:0000313" key="4">
    <source>
        <dbReference type="EMBL" id="GAA2132599.1"/>
    </source>
</evidence>
<gene>
    <name evidence="4" type="ORF">GCM10009825_14880</name>
</gene>
<dbReference type="Proteomes" id="UP001500102">
    <property type="component" value="Unassembled WGS sequence"/>
</dbReference>
<evidence type="ECO:0000256" key="1">
    <source>
        <dbReference type="ARBA" id="ARBA00022729"/>
    </source>
</evidence>
<sequence>MKIAIGLTALLLALPTALTVPVPQRPAPEAFVAAGSGPAGPEVSMSSVRGSPGAPAVPAPTWDWPLSPRPAVLRGFDPPAKPWLSGHRGVDIEAAYDGAPMFSPEAGTVSFVGVVVDRPVITIDHGNGLRSSFEPVASALTAGAAVAKGDILGRVQIGHCGPAPPCLHWGVRRGEDYVNPLAFVMDLRPSVLLPPLVTGPG</sequence>
<dbReference type="EMBL" id="BAAAQB010000025">
    <property type="protein sequence ID" value="GAA2132599.1"/>
    <property type="molecule type" value="Genomic_DNA"/>
</dbReference>
<dbReference type="SUPFAM" id="SSF51261">
    <property type="entry name" value="Duplicated hybrid motif"/>
    <property type="match status" value="1"/>
</dbReference>
<dbReference type="PANTHER" id="PTHR21666:SF289">
    <property type="entry name" value="L-ALA--D-GLU ENDOPEPTIDASE"/>
    <property type="match status" value="1"/>
</dbReference>
<evidence type="ECO:0000313" key="5">
    <source>
        <dbReference type="Proteomes" id="UP001500102"/>
    </source>
</evidence>
<organism evidence="4 5">
    <name type="scientific">Arthrobacter humicola</name>
    <dbReference type="NCBI Taxonomy" id="409291"/>
    <lineage>
        <taxon>Bacteria</taxon>
        <taxon>Bacillati</taxon>
        <taxon>Actinomycetota</taxon>
        <taxon>Actinomycetes</taxon>
        <taxon>Micrococcales</taxon>
        <taxon>Micrococcaceae</taxon>
        <taxon>Arthrobacter</taxon>
    </lineage>
</organism>
<comment type="caution">
    <text evidence="4">The sequence shown here is derived from an EMBL/GenBank/DDBJ whole genome shotgun (WGS) entry which is preliminary data.</text>
</comment>
<dbReference type="Pfam" id="PF01551">
    <property type="entry name" value="Peptidase_M23"/>
    <property type="match status" value="1"/>
</dbReference>
<dbReference type="RefSeq" id="WP_344363895.1">
    <property type="nucleotide sequence ID" value="NZ_BAAAQB010000025.1"/>
</dbReference>
<dbReference type="InterPro" id="IPR011055">
    <property type="entry name" value="Dup_hybrid_motif"/>
</dbReference>
<dbReference type="PANTHER" id="PTHR21666">
    <property type="entry name" value="PEPTIDASE-RELATED"/>
    <property type="match status" value="1"/>
</dbReference>
<keyword evidence="5" id="KW-1185">Reference proteome</keyword>
<name>A0ABN2YWU6_9MICC</name>
<protein>
    <submittedName>
        <fullName evidence="4">M23 family metallopeptidase</fullName>
    </submittedName>
</protein>